<evidence type="ECO:0000313" key="3">
    <source>
        <dbReference type="EMBL" id="EKY26963.1"/>
    </source>
</evidence>
<comment type="similarity">
    <text evidence="1">Belongs to the UPF0749 family.</text>
</comment>
<dbReference type="eggNOG" id="COG3879">
    <property type="taxonomic scope" value="Bacteria"/>
</dbReference>
<name>L1QG71_9CLOT</name>
<evidence type="ECO:0008006" key="5">
    <source>
        <dbReference type="Google" id="ProtNLM"/>
    </source>
</evidence>
<accession>L1QG71</accession>
<comment type="caution">
    <text evidence="3">The sequence shown here is derived from an EMBL/GenBank/DDBJ whole genome shotgun (WGS) entry which is preliminary data.</text>
</comment>
<organism evidence="3 4">
    <name type="scientific">Clostridium celatum DSM 1785</name>
    <dbReference type="NCBI Taxonomy" id="545697"/>
    <lineage>
        <taxon>Bacteria</taxon>
        <taxon>Bacillati</taxon>
        <taxon>Bacillota</taxon>
        <taxon>Clostridia</taxon>
        <taxon>Eubacteriales</taxon>
        <taxon>Clostridiaceae</taxon>
        <taxon>Clostridium</taxon>
    </lineage>
</organism>
<dbReference type="InterPro" id="IPR010273">
    <property type="entry name" value="DUF881"/>
</dbReference>
<feature type="coiled-coil region" evidence="2">
    <location>
        <begin position="33"/>
        <end position="91"/>
    </location>
</feature>
<dbReference type="AlphaFoldDB" id="L1QG71"/>
<protein>
    <recommendedName>
        <fullName evidence="5">Division initiation protein</fullName>
    </recommendedName>
</protein>
<evidence type="ECO:0000256" key="1">
    <source>
        <dbReference type="ARBA" id="ARBA00009108"/>
    </source>
</evidence>
<gene>
    <name evidence="3" type="ORF">HMPREF0216_01566</name>
</gene>
<keyword evidence="4" id="KW-1185">Reference proteome</keyword>
<dbReference type="HOGENOM" id="CLU_040273_4_1_9"/>
<proteinExistence type="inferred from homology"/>
<reference evidence="3 4" key="1">
    <citation type="submission" date="2012-05" db="EMBL/GenBank/DDBJ databases">
        <authorList>
            <person name="Weinstock G."/>
            <person name="Sodergren E."/>
            <person name="Lobos E.A."/>
            <person name="Fulton L."/>
            <person name="Fulton R."/>
            <person name="Courtney L."/>
            <person name="Fronick C."/>
            <person name="O'Laughlin M."/>
            <person name="Godfrey J."/>
            <person name="Wilson R.M."/>
            <person name="Miner T."/>
            <person name="Farmer C."/>
            <person name="Delehaunty K."/>
            <person name="Cordes M."/>
            <person name="Minx P."/>
            <person name="Tomlinson C."/>
            <person name="Chen J."/>
            <person name="Wollam A."/>
            <person name="Pepin K.H."/>
            <person name="Bhonagiri V."/>
            <person name="Zhang X."/>
            <person name="Suruliraj S."/>
            <person name="Warren W."/>
            <person name="Mitreva M."/>
            <person name="Mardis E.R."/>
            <person name="Wilson R.K."/>
        </authorList>
    </citation>
    <scope>NUCLEOTIDE SEQUENCE [LARGE SCALE GENOMIC DNA]</scope>
    <source>
        <strain evidence="3 4">DSM 1785</strain>
    </source>
</reference>
<dbReference type="Gene3D" id="3.30.70.1880">
    <property type="entry name" value="Protein of unknown function DUF881"/>
    <property type="match status" value="1"/>
</dbReference>
<dbReference type="STRING" id="545697.HMPREF0216_01566"/>
<dbReference type="Pfam" id="PF05949">
    <property type="entry name" value="DUF881"/>
    <property type="match status" value="1"/>
</dbReference>
<dbReference type="RefSeq" id="WP_005213018.1">
    <property type="nucleotide sequence ID" value="NZ_KB291640.1"/>
</dbReference>
<dbReference type="PANTHER" id="PTHR37313:SF2">
    <property type="entry name" value="UPF0749 PROTEIN YLXX"/>
    <property type="match status" value="1"/>
</dbReference>
<sequence>MKKIGSQILVAIVCALLGFLLTYQFKLLTDKNKENVIENNSDILLEIENLKKEKKELEETNMSLSEELKKLEEAAAKEGEVEGEIKKLLDNARMQIGLLDVKGPGIILTITPKNSIFSTNSTQNVKSISEEELVNIVNSLWYSNAEAISINDMRITPQTGIKTAGSYISISSAGRIDPNAEIVIKAIGDKSKLNVGVNYAGALDYGALKYYDKDIKTLDDIIINKTTQSLKSEYMTPVQ</sequence>
<keyword evidence="2" id="KW-0175">Coiled coil</keyword>
<dbReference type="Proteomes" id="UP000010420">
    <property type="component" value="Unassembled WGS sequence"/>
</dbReference>
<evidence type="ECO:0000313" key="4">
    <source>
        <dbReference type="Proteomes" id="UP000010420"/>
    </source>
</evidence>
<dbReference type="PANTHER" id="PTHR37313">
    <property type="entry name" value="UPF0749 PROTEIN RV1825"/>
    <property type="match status" value="1"/>
</dbReference>
<dbReference type="PATRIC" id="fig|545697.3.peg.1541"/>
<dbReference type="OrthoDB" id="9776196at2"/>
<evidence type="ECO:0000256" key="2">
    <source>
        <dbReference type="SAM" id="Coils"/>
    </source>
</evidence>
<dbReference type="EMBL" id="AMEZ01000048">
    <property type="protein sequence ID" value="EKY26963.1"/>
    <property type="molecule type" value="Genomic_DNA"/>
</dbReference>